<feature type="domain" description="ER-bound oxygenase mpaB/mpaB'/Rubber oxygenase catalytic" evidence="2">
    <location>
        <begin position="22"/>
        <end position="256"/>
    </location>
</feature>
<gene>
    <name evidence="3" type="ORF">PtoMrB4_23790</name>
</gene>
<sequence>MHAPDSVPPAQPSPLGPDSLTWRYFGDLRGLLLIGRTGILQNMHPGLAAGVLQHSDLFANPWNRLLRSIPPILGVVYDGELAAGTARQVRAFHRDIKGRDGQGRPYHALNPELFYWAHATFFEAQIALQEWLGTPLDEQQCERLYQESVHWYALYGLPMVEVPANYAAFRVYWQQMLEQRLQATEITAWYFGSTGRLPAPYPWMRGPLWWCLQPLLVGGVRWVARGTLPPVLRERLGLRWTEWDQRRLRLLAGFLRLAWPVLPREWGYFPRRGVRYGVPAALPPEGTRPPGLDGHGGQRTIRPPVSRPGSPGRRTEQ</sequence>
<evidence type="ECO:0000259" key="2">
    <source>
        <dbReference type="Pfam" id="PF09995"/>
    </source>
</evidence>
<dbReference type="RefSeq" id="WP_172433386.1">
    <property type="nucleotide sequence ID" value="NZ_AP022642.1"/>
</dbReference>
<organism evidence="3 4">
    <name type="scientific">Metapseudomonas otitidis</name>
    <dbReference type="NCBI Taxonomy" id="319939"/>
    <lineage>
        <taxon>Bacteria</taxon>
        <taxon>Pseudomonadati</taxon>
        <taxon>Pseudomonadota</taxon>
        <taxon>Gammaproteobacteria</taxon>
        <taxon>Pseudomonadales</taxon>
        <taxon>Pseudomonadaceae</taxon>
        <taxon>Metapseudomonas</taxon>
    </lineage>
</organism>
<dbReference type="Pfam" id="PF09995">
    <property type="entry name" value="MPAB_Lcp_cat"/>
    <property type="match status" value="1"/>
</dbReference>
<feature type="compositionally biased region" description="Low complexity" evidence="1">
    <location>
        <begin position="302"/>
        <end position="317"/>
    </location>
</feature>
<evidence type="ECO:0000313" key="4">
    <source>
        <dbReference type="Proteomes" id="UP000501237"/>
    </source>
</evidence>
<dbReference type="InterPro" id="IPR018713">
    <property type="entry name" value="MPAB/Lcp_cat_dom"/>
</dbReference>
<proteinExistence type="predicted"/>
<dbReference type="AlphaFoldDB" id="A0A679GGW8"/>
<dbReference type="GO" id="GO:0016491">
    <property type="term" value="F:oxidoreductase activity"/>
    <property type="evidence" value="ECO:0007669"/>
    <property type="project" value="InterPro"/>
</dbReference>
<evidence type="ECO:0000313" key="3">
    <source>
        <dbReference type="EMBL" id="BCA28402.1"/>
    </source>
</evidence>
<name>A0A679GGW8_9GAMM</name>
<dbReference type="PANTHER" id="PTHR36151">
    <property type="entry name" value="BLR2777 PROTEIN"/>
    <property type="match status" value="1"/>
</dbReference>
<dbReference type="EMBL" id="AP022642">
    <property type="protein sequence ID" value="BCA28402.1"/>
    <property type="molecule type" value="Genomic_DNA"/>
</dbReference>
<dbReference type="Proteomes" id="UP000501237">
    <property type="component" value="Chromosome"/>
</dbReference>
<dbReference type="GeneID" id="57397603"/>
<evidence type="ECO:0000256" key="1">
    <source>
        <dbReference type="SAM" id="MobiDB-lite"/>
    </source>
</evidence>
<dbReference type="KEGG" id="poj:PtoMrB4_23790"/>
<reference evidence="3 4" key="1">
    <citation type="journal article" date="2020" name="Microbiol. Resour. Announc.">
        <title>Complete genome sequence of Pseudomonas otitidis strain MrB4, isolated from Lake Biwa in Japan.</title>
        <authorList>
            <person name="Miyazaki K."/>
            <person name="Hase E."/>
            <person name="Maruya T."/>
        </authorList>
    </citation>
    <scope>NUCLEOTIDE SEQUENCE [LARGE SCALE GENOMIC DNA]</scope>
    <source>
        <strain evidence="3 4">MrB4</strain>
    </source>
</reference>
<feature type="region of interest" description="Disordered" evidence="1">
    <location>
        <begin position="280"/>
        <end position="317"/>
    </location>
</feature>
<dbReference type="PANTHER" id="PTHR36151:SF3">
    <property type="entry name" value="ER-BOUND OXYGENASE MPAB_MPAB'_RUBBER OXYGENASE CATALYTIC DOMAIN-CONTAINING PROTEIN"/>
    <property type="match status" value="1"/>
</dbReference>
<accession>A0A679GGW8</accession>
<protein>
    <recommendedName>
        <fullName evidence="2">ER-bound oxygenase mpaB/mpaB'/Rubber oxygenase catalytic domain-containing protein</fullName>
    </recommendedName>
</protein>